<reference evidence="7" key="1">
    <citation type="submission" date="2021-01" db="EMBL/GenBank/DDBJ databases">
        <title>Chromosome-level genome assembly of a human fungal pathogen reveals clustering of transcriptionally co-regulated genes.</title>
        <authorList>
            <person name="Voorhies M."/>
            <person name="Cohen S."/>
            <person name="Shea T.P."/>
            <person name="Petrus S."/>
            <person name="Munoz J.F."/>
            <person name="Poplawski S."/>
            <person name="Goldman W.E."/>
            <person name="Michael T."/>
            <person name="Cuomo C.A."/>
            <person name="Sil A."/>
            <person name="Beyhan S."/>
        </authorList>
    </citation>
    <scope>NUCLEOTIDE SEQUENCE</scope>
    <source>
        <strain evidence="7">H88</strain>
    </source>
</reference>
<evidence type="ECO:0000313" key="8">
    <source>
        <dbReference type="Proteomes" id="UP000663419"/>
    </source>
</evidence>
<evidence type="ECO:0000256" key="5">
    <source>
        <dbReference type="ARBA" id="ARBA00023242"/>
    </source>
</evidence>
<dbReference type="SUPFAM" id="SSF57701">
    <property type="entry name" value="Zn2/Cys6 DNA-binding domain"/>
    <property type="match status" value="1"/>
</dbReference>
<evidence type="ECO:0000313" key="7">
    <source>
        <dbReference type="EMBL" id="QSS53639.1"/>
    </source>
</evidence>
<keyword evidence="2" id="KW-0805">Transcription regulation</keyword>
<dbReference type="VEuPathDB" id="FungiDB:I7I53_00953"/>
<dbReference type="GO" id="GO:0000976">
    <property type="term" value="F:transcription cis-regulatory region binding"/>
    <property type="evidence" value="ECO:0007669"/>
    <property type="project" value="TreeGrafter"/>
</dbReference>
<dbReference type="GO" id="GO:0008270">
    <property type="term" value="F:zinc ion binding"/>
    <property type="evidence" value="ECO:0007669"/>
    <property type="project" value="InterPro"/>
</dbReference>
<proteinExistence type="predicted"/>
<dbReference type="Gene3D" id="4.10.240.10">
    <property type="entry name" value="Zn(2)-C6 fungal-type DNA-binding domain"/>
    <property type="match status" value="1"/>
</dbReference>
<accession>A0A8A1LI00</accession>
<feature type="region of interest" description="Disordered" evidence="6">
    <location>
        <begin position="101"/>
        <end position="140"/>
    </location>
</feature>
<name>A0A8A1LI00_AJEC8</name>
<evidence type="ECO:0000256" key="1">
    <source>
        <dbReference type="ARBA" id="ARBA00004123"/>
    </source>
</evidence>
<dbReference type="PANTHER" id="PTHR31845:SF18">
    <property type="entry name" value="ZN(II)2CYS6 TRANSCRIPTION FACTOR (EUROFUNG)"/>
    <property type="match status" value="1"/>
</dbReference>
<dbReference type="GO" id="GO:0000981">
    <property type="term" value="F:DNA-binding transcription factor activity, RNA polymerase II-specific"/>
    <property type="evidence" value="ECO:0007669"/>
    <property type="project" value="InterPro"/>
</dbReference>
<feature type="compositionally biased region" description="Low complexity" evidence="6">
    <location>
        <begin position="102"/>
        <end position="119"/>
    </location>
</feature>
<keyword evidence="3" id="KW-0238">DNA-binding</keyword>
<sequence>MATKERIAGRSARYGQACLNCFRTKCKCIPRPDGNGCERCHRLERECHPADPLYRRNGKKENSPSARIAQLEGTVGHLVSLLKTGNVNVDVDIHGDRVDGWSQEQQEQQRQSSHQQQSRLIIPSQDDPITQRTQGGGNSEDLRAAFIGENKSDAATNADGVSASWWAMDNANSMPRDTPQSSAISGAFMSPVVPPSTASVSLDTFRSRMLHHFPFVHLPTRVTAEQLRQDRPFLFRAIVCVTSVSTEDKRASSFELKRLLYETAFLQQEREQPQHQTVDLLLGLLVYITWGWEHLHSRCSLSRLMAVAILLLKGLLFLDQAVPEITRTVCSFETNGGLNEVNGSWTATPETTTGTTGAVTTDNQFYLECQRAILGCFVLGSTVSAHFPQIDAPRWIPQMDESLAAVIASGHSAATEFASDAALSIQVRLQLLAMKAAQVRERAQLPDQPPPESLSLQALLYIKRLMGQLQELRVSIPPTFQQHFIILAQTYYTEMCIIESIHAQESTRSSPPTCGPTRISCLWQSALAIKSCTSTFLTISLPGLLGVSFIQWTQLSRCLATLHRLSTLREPGWDLATIHRLVDLPMLLSSTADRLELAAAVAGEQPASADGVFTQLARSLRKFQPTYQERGLLAQQEDARRAKISGDKAGSRTYDDTAQVAATEADKDVLAHGHHAEFLMSPTSWLDQFFADYEGQTSSAL</sequence>
<evidence type="ECO:0000256" key="6">
    <source>
        <dbReference type="SAM" id="MobiDB-lite"/>
    </source>
</evidence>
<dbReference type="AlphaFoldDB" id="A0A8A1LI00"/>
<evidence type="ECO:0000256" key="2">
    <source>
        <dbReference type="ARBA" id="ARBA00023015"/>
    </source>
</evidence>
<dbReference type="PANTHER" id="PTHR31845">
    <property type="entry name" value="FINGER DOMAIN PROTEIN, PUTATIVE-RELATED"/>
    <property type="match status" value="1"/>
</dbReference>
<keyword evidence="5" id="KW-0539">Nucleus</keyword>
<gene>
    <name evidence="7" type="ORF">I7I53_00953</name>
</gene>
<comment type="subcellular location">
    <subcellularLocation>
        <location evidence="1">Nucleus</location>
    </subcellularLocation>
</comment>
<dbReference type="InterPro" id="IPR036864">
    <property type="entry name" value="Zn2-C6_fun-type_DNA-bd_sf"/>
</dbReference>
<dbReference type="InterPro" id="IPR051089">
    <property type="entry name" value="prtT"/>
</dbReference>
<organism evidence="7 8">
    <name type="scientific">Ajellomyces capsulatus (strain H88)</name>
    <name type="common">Darling's disease fungus</name>
    <name type="synonym">Histoplasma capsulatum</name>
    <dbReference type="NCBI Taxonomy" id="544711"/>
    <lineage>
        <taxon>Eukaryota</taxon>
        <taxon>Fungi</taxon>
        <taxon>Dikarya</taxon>
        <taxon>Ascomycota</taxon>
        <taxon>Pezizomycotina</taxon>
        <taxon>Eurotiomycetes</taxon>
        <taxon>Eurotiomycetidae</taxon>
        <taxon>Onygenales</taxon>
        <taxon>Ajellomycetaceae</taxon>
        <taxon>Histoplasma</taxon>
    </lineage>
</organism>
<keyword evidence="4" id="KW-0804">Transcription</keyword>
<dbReference type="GO" id="GO:0005634">
    <property type="term" value="C:nucleus"/>
    <property type="evidence" value="ECO:0007669"/>
    <property type="project" value="UniProtKB-SubCell"/>
</dbReference>
<evidence type="ECO:0000256" key="4">
    <source>
        <dbReference type="ARBA" id="ARBA00023163"/>
    </source>
</evidence>
<evidence type="ECO:0000256" key="3">
    <source>
        <dbReference type="ARBA" id="ARBA00023125"/>
    </source>
</evidence>
<dbReference type="EMBL" id="CP069104">
    <property type="protein sequence ID" value="QSS53639.1"/>
    <property type="molecule type" value="Genomic_DNA"/>
</dbReference>
<dbReference type="Proteomes" id="UP000663419">
    <property type="component" value="Chromosome 3"/>
</dbReference>
<protein>
    <submittedName>
        <fullName evidence="7">C6 transcription factor</fullName>
    </submittedName>
</protein>